<evidence type="ECO:0000313" key="2">
    <source>
        <dbReference type="EMBL" id="CEO58701.1"/>
    </source>
</evidence>
<dbReference type="InterPro" id="IPR002575">
    <property type="entry name" value="Aminoglycoside_PTrfase"/>
</dbReference>
<keyword evidence="3" id="KW-1185">Reference proteome</keyword>
<dbReference type="EMBL" id="CDHK01000003">
    <property type="protein sequence ID" value="CEO58701.1"/>
    <property type="molecule type" value="Genomic_DNA"/>
</dbReference>
<organism evidence="2 3">
    <name type="scientific">Penicillium brasilianum</name>
    <dbReference type="NCBI Taxonomy" id="104259"/>
    <lineage>
        <taxon>Eukaryota</taxon>
        <taxon>Fungi</taxon>
        <taxon>Dikarya</taxon>
        <taxon>Ascomycota</taxon>
        <taxon>Pezizomycotina</taxon>
        <taxon>Eurotiomycetes</taxon>
        <taxon>Eurotiomycetidae</taxon>
        <taxon>Eurotiales</taxon>
        <taxon>Aspergillaceae</taxon>
        <taxon>Penicillium</taxon>
    </lineage>
</organism>
<gene>
    <name evidence="2" type="ORF">PMG11_03407</name>
</gene>
<dbReference type="Pfam" id="PF01636">
    <property type="entry name" value="APH"/>
    <property type="match status" value="1"/>
</dbReference>
<sequence>MAARSPGYLPTYTGLPFNNFGITDGKILTVAAACRAYRSAPSLLTDVGWLPFLSYQYAYWPVQYEDGLRVFVKVPVLNNVIPDYNTMTYNLMVRECAMLVFLENRGFQWSPRLLYHTMELDSLLGLPYMIETMLPGKRLDWTNTAPTDKANREKVLSQVAKIIFEFARVDPKDGGSGGLRHYFDREIDQRLFRLIRGLDRDYKYSLYSCFVLRALARKSAEGKDTNTVWVNSHENLRAHNIFVDDDFNVTGFVEWGLVNTMPARLAFRFPTFLQLKSKVFPRVMPSDPRAYTKEFLEVPALMKVDRECFVARMQYEHATQASRSAIGHLSPKGWEMMCWDLESVDWSHMIFDAVLSRNTHQLMSARHFFISCLPEFTPERIQELYKHDTFHLEALKFYFRNLNLANPWANGIRTTNLLHMAACRRFPWEFIEIVLKDAFGRYEGWVDQRVCLR</sequence>
<name>A0A0F7VDF7_PENBI</name>
<reference evidence="3" key="1">
    <citation type="journal article" date="2015" name="Genome Announc.">
        <title>Draft genome sequence of the fungus Penicillium brasilianum MG11.</title>
        <authorList>
            <person name="Horn F."/>
            <person name="Linde J."/>
            <person name="Mattern D.J."/>
            <person name="Walther G."/>
            <person name="Guthke R."/>
            <person name="Brakhage A.A."/>
            <person name="Valiante V."/>
        </authorList>
    </citation>
    <scope>NUCLEOTIDE SEQUENCE [LARGE SCALE GENOMIC DNA]</scope>
    <source>
        <strain evidence="3">MG11</strain>
    </source>
</reference>
<dbReference type="InterPro" id="IPR011009">
    <property type="entry name" value="Kinase-like_dom_sf"/>
</dbReference>
<feature type="domain" description="Aminoglycoside phosphotransferase" evidence="1">
    <location>
        <begin position="93"/>
        <end position="258"/>
    </location>
</feature>
<dbReference type="SUPFAM" id="SSF56112">
    <property type="entry name" value="Protein kinase-like (PK-like)"/>
    <property type="match status" value="1"/>
</dbReference>
<proteinExistence type="predicted"/>
<evidence type="ECO:0000259" key="1">
    <source>
        <dbReference type="Pfam" id="PF01636"/>
    </source>
</evidence>
<protein>
    <recommendedName>
        <fullName evidence="1">Aminoglycoside phosphotransferase domain-containing protein</fullName>
    </recommendedName>
</protein>
<dbReference type="Proteomes" id="UP000042958">
    <property type="component" value="Unassembled WGS sequence"/>
</dbReference>
<accession>A0A0F7VDF7</accession>
<dbReference type="OrthoDB" id="5327538at2759"/>
<dbReference type="AlphaFoldDB" id="A0A0F7VDF7"/>
<dbReference type="PANTHER" id="PTHR21310">
    <property type="entry name" value="AMINOGLYCOSIDE PHOSPHOTRANSFERASE-RELATED-RELATED"/>
    <property type="match status" value="1"/>
</dbReference>
<dbReference type="InterPro" id="IPR051678">
    <property type="entry name" value="AGP_Transferase"/>
</dbReference>
<evidence type="ECO:0000313" key="3">
    <source>
        <dbReference type="Proteomes" id="UP000042958"/>
    </source>
</evidence>